<evidence type="ECO:0000313" key="2">
    <source>
        <dbReference type="EMBL" id="MEB4592454.1"/>
    </source>
</evidence>
<evidence type="ECO:0000313" key="3">
    <source>
        <dbReference type="Proteomes" id="UP001308005"/>
    </source>
</evidence>
<comment type="caution">
    <text evidence="2">The sequence shown here is derived from an EMBL/GenBank/DDBJ whole genome shotgun (WGS) entry which is preliminary data.</text>
</comment>
<gene>
    <name evidence="2" type="ORF">VSS37_15825</name>
</gene>
<dbReference type="Proteomes" id="UP001308005">
    <property type="component" value="Unassembled WGS sequence"/>
</dbReference>
<accession>A0ABU6D044</accession>
<name>A0ABU6D044_9GAMM</name>
<sequence>MPRQVGDQAAETGSGETLRHRQQVFLASVAPVQQHDHAAHFAVGGRGDAFGGELLAESASAFARPGAGVRLHQQAGRVAIQAAVTADAQAERRRVLQAFPLIVLQGAAWGREDVAVEPACAFDGGEGEQQAKRQQGAEDAPGQAGGRQVGHGGLFLLLVGTAISVCDGFAGIVQKVGKDGGFG</sequence>
<evidence type="ECO:0000256" key="1">
    <source>
        <dbReference type="SAM" id="MobiDB-lite"/>
    </source>
</evidence>
<organism evidence="2 3">
    <name type="scientific">Candidatus Thiothrix phosphatis</name>
    <dbReference type="NCBI Taxonomy" id="3112415"/>
    <lineage>
        <taxon>Bacteria</taxon>
        <taxon>Pseudomonadati</taxon>
        <taxon>Pseudomonadota</taxon>
        <taxon>Gammaproteobacteria</taxon>
        <taxon>Thiotrichales</taxon>
        <taxon>Thiotrichaceae</taxon>
        <taxon>Thiothrix</taxon>
    </lineage>
</organism>
<proteinExistence type="predicted"/>
<reference evidence="3" key="1">
    <citation type="submission" date="2023-07" db="EMBL/GenBank/DDBJ databases">
        <title>The carbon used by Thiothrix.</title>
        <authorList>
            <person name="Chen L."/>
        </authorList>
    </citation>
    <scope>NUCLEOTIDE SEQUENCE [LARGE SCALE GENOMIC DNA]</scope>
</reference>
<dbReference type="EMBL" id="JAYMYJ010000133">
    <property type="protein sequence ID" value="MEB4592454.1"/>
    <property type="molecule type" value="Genomic_DNA"/>
</dbReference>
<protein>
    <submittedName>
        <fullName evidence="2">Uncharacterized protein</fullName>
    </submittedName>
</protein>
<feature type="region of interest" description="Disordered" evidence="1">
    <location>
        <begin position="125"/>
        <end position="146"/>
    </location>
</feature>
<dbReference type="RefSeq" id="WP_324696741.1">
    <property type="nucleotide sequence ID" value="NZ_JAYMYJ010000133.1"/>
</dbReference>
<keyword evidence="3" id="KW-1185">Reference proteome</keyword>